<feature type="chain" id="PRO_5039448517" description="DUF5067 domain-containing protein" evidence="2">
    <location>
        <begin position="27"/>
        <end position="174"/>
    </location>
</feature>
<gene>
    <name evidence="3" type="ORF">LOOC260_104820</name>
</gene>
<feature type="signal peptide" evidence="2">
    <location>
        <begin position="1"/>
        <end position="26"/>
    </location>
</feature>
<dbReference type="PROSITE" id="PS51257">
    <property type="entry name" value="PROKAR_LIPOPROTEIN"/>
    <property type="match status" value="1"/>
</dbReference>
<evidence type="ECO:0000313" key="3">
    <source>
        <dbReference type="EMBL" id="BAP85045.1"/>
    </source>
</evidence>
<dbReference type="HOGENOM" id="CLU_1538151_0_0_9"/>
<sequence length="174" mass="19049">MKKIFLLLLTASAVIVLTGCSSQSNNKSDSSSNSSSAKSNSSSSSSSATTKTVQLDAEDSTRLLTNSWKFDQFSIDQIKAEAEDGVLELEINWKNASDHATVFDDIGKVTVSQNGKELSITEQDDDYNDSILPNKTEDFELSYRYTGVDNPIKVSIHPTDTSRPTRTVTVQLKN</sequence>
<feature type="region of interest" description="Disordered" evidence="1">
    <location>
        <begin position="21"/>
        <end position="53"/>
    </location>
</feature>
<organism evidence="3 4">
    <name type="scientific">Paucilactobacillus hokkaidonensis JCM 18461</name>
    <dbReference type="NCBI Taxonomy" id="1291742"/>
    <lineage>
        <taxon>Bacteria</taxon>
        <taxon>Bacillati</taxon>
        <taxon>Bacillota</taxon>
        <taxon>Bacilli</taxon>
        <taxon>Lactobacillales</taxon>
        <taxon>Lactobacillaceae</taxon>
        <taxon>Paucilactobacillus</taxon>
    </lineage>
</organism>
<evidence type="ECO:0008006" key="5">
    <source>
        <dbReference type="Google" id="ProtNLM"/>
    </source>
</evidence>
<keyword evidence="2" id="KW-0732">Signal</keyword>
<accession>A0A0A1GSU6</accession>
<evidence type="ECO:0000256" key="1">
    <source>
        <dbReference type="SAM" id="MobiDB-lite"/>
    </source>
</evidence>
<dbReference type="KEGG" id="lho:LOOC260_104820"/>
<proteinExistence type="predicted"/>
<protein>
    <recommendedName>
        <fullName evidence="5">DUF5067 domain-containing protein</fullName>
    </recommendedName>
</protein>
<name>A0A0A1GSU6_9LACO</name>
<evidence type="ECO:0000256" key="2">
    <source>
        <dbReference type="SAM" id="SignalP"/>
    </source>
</evidence>
<dbReference type="EMBL" id="AP014680">
    <property type="protein sequence ID" value="BAP85045.1"/>
    <property type="molecule type" value="Genomic_DNA"/>
</dbReference>
<evidence type="ECO:0000313" key="4">
    <source>
        <dbReference type="Proteomes" id="UP000031620"/>
    </source>
</evidence>
<reference evidence="3 4" key="1">
    <citation type="submission" date="2014-11" db="EMBL/GenBank/DDBJ databases">
        <title>Complete genome sequence and analysis of Lactobacillus hokkaidonensis LOOC260T.</title>
        <authorList>
            <person name="Tanizawa Y."/>
            <person name="Tohno M."/>
            <person name="Kaminuma E."/>
            <person name="Nakamura Y."/>
            <person name="Arita M."/>
        </authorList>
    </citation>
    <scope>NUCLEOTIDE SEQUENCE [LARGE SCALE GENOMIC DNA]</scope>
    <source>
        <strain evidence="3 4">LOOC260</strain>
    </source>
</reference>
<dbReference type="Proteomes" id="UP000031620">
    <property type="component" value="Chromosome"/>
</dbReference>
<dbReference type="AlphaFoldDB" id="A0A0A1GSU6"/>
<dbReference type="RefSeq" id="WP_041092698.1">
    <property type="nucleotide sequence ID" value="NZ_AP014680.1"/>
</dbReference>
<feature type="compositionally biased region" description="Low complexity" evidence="1">
    <location>
        <begin position="21"/>
        <end position="47"/>
    </location>
</feature>